<gene>
    <name evidence="1" type="ORF">D0U04_05495</name>
</gene>
<comment type="caution">
    <text evidence="1">The sequence shown here is derived from an EMBL/GenBank/DDBJ whole genome shotgun (WGS) entry which is preliminary data.</text>
</comment>
<organism evidence="1 2">
    <name type="scientific">Bacillus clarus</name>
    <dbReference type="NCBI Taxonomy" id="2338372"/>
    <lineage>
        <taxon>Bacteria</taxon>
        <taxon>Bacillati</taxon>
        <taxon>Bacillota</taxon>
        <taxon>Bacilli</taxon>
        <taxon>Bacillales</taxon>
        <taxon>Bacillaceae</taxon>
        <taxon>Bacillus</taxon>
        <taxon>Bacillus cereus group</taxon>
    </lineage>
</organism>
<reference evidence="1 2" key="1">
    <citation type="submission" date="2018-08" db="EMBL/GenBank/DDBJ databases">
        <title>Bacillus clarus sp. nov. strain PS00077A.</title>
        <authorList>
            <person name="Mendez Acevedo M."/>
            <person name="Carroll L."/>
            <person name="Mukherjee M."/>
            <person name="Wiedmann M."/>
            <person name="Kovac J."/>
        </authorList>
    </citation>
    <scope>NUCLEOTIDE SEQUENCE [LARGE SCALE GENOMIC DNA]</scope>
    <source>
        <strain evidence="1 2">PS00077A</strain>
    </source>
</reference>
<dbReference type="EMBL" id="QVOD01000004">
    <property type="protein sequence ID" value="RFT67913.1"/>
    <property type="molecule type" value="Genomic_DNA"/>
</dbReference>
<evidence type="ECO:0000313" key="1">
    <source>
        <dbReference type="EMBL" id="RFT67913.1"/>
    </source>
</evidence>
<protein>
    <submittedName>
        <fullName evidence="1">Uncharacterized protein</fullName>
    </submittedName>
</protein>
<accession>A0ABX9KZ09</accession>
<proteinExistence type="predicted"/>
<keyword evidence="2" id="KW-1185">Reference proteome</keyword>
<sequence>MPKKSELVLLNVYGAFMKWFSRKVEKIVTLRNNEAKYFYFGDLDENRFEAAWSVWDETV</sequence>
<name>A0ABX9KZ09_9BACI</name>
<dbReference type="Proteomes" id="UP000264294">
    <property type="component" value="Unassembled WGS sequence"/>
</dbReference>
<evidence type="ECO:0000313" key="2">
    <source>
        <dbReference type="Proteomes" id="UP000264294"/>
    </source>
</evidence>